<dbReference type="Proteomes" id="UP000318833">
    <property type="component" value="Unassembled WGS sequence"/>
</dbReference>
<accession>A0A554VQT4</accession>
<dbReference type="EMBL" id="VLNR01000003">
    <property type="protein sequence ID" value="TSE10975.1"/>
    <property type="molecule type" value="Genomic_DNA"/>
</dbReference>
<evidence type="ECO:0000313" key="1">
    <source>
        <dbReference type="EMBL" id="TSE10975.1"/>
    </source>
</evidence>
<organism evidence="1 2">
    <name type="scientific">Aquimarina algiphila</name>
    <dbReference type="NCBI Taxonomy" id="2047982"/>
    <lineage>
        <taxon>Bacteria</taxon>
        <taxon>Pseudomonadati</taxon>
        <taxon>Bacteroidota</taxon>
        <taxon>Flavobacteriia</taxon>
        <taxon>Flavobacteriales</taxon>
        <taxon>Flavobacteriaceae</taxon>
        <taxon>Aquimarina</taxon>
    </lineage>
</organism>
<dbReference type="OrthoDB" id="1157769at2"/>
<reference evidence="1 2" key="1">
    <citation type="submission" date="2019-07" db="EMBL/GenBank/DDBJ databases">
        <title>The draft genome sequence of Aquimarina algiphila M91.</title>
        <authorList>
            <person name="Meng X."/>
        </authorList>
    </citation>
    <scope>NUCLEOTIDE SEQUENCE [LARGE SCALE GENOMIC DNA]</scope>
    <source>
        <strain evidence="1 2">M91</strain>
    </source>
</reference>
<proteinExistence type="predicted"/>
<dbReference type="RefSeq" id="WP_143915284.1">
    <property type="nucleotide sequence ID" value="NZ_CANMIK010000056.1"/>
</dbReference>
<evidence type="ECO:0000313" key="2">
    <source>
        <dbReference type="Proteomes" id="UP000318833"/>
    </source>
</evidence>
<dbReference type="AlphaFoldDB" id="A0A554VQT4"/>
<gene>
    <name evidence="1" type="ORF">FOF46_01735</name>
</gene>
<protein>
    <submittedName>
        <fullName evidence="1">Uncharacterized protein</fullName>
    </submittedName>
</protein>
<comment type="caution">
    <text evidence="1">The sequence shown here is derived from an EMBL/GenBank/DDBJ whole genome shotgun (WGS) entry which is preliminary data.</text>
</comment>
<keyword evidence="2" id="KW-1185">Reference proteome</keyword>
<sequence>MILEVLKIVLFFKKIKRNAITISLFCLITMTSIGQQTKYGGGNNMPGVIEAENFDLGGEGAIKENNGLYVSHNNGSLTGFTCDKSVVGNHEKFIVTDLTSE</sequence>
<name>A0A554VQT4_9FLAO</name>